<dbReference type="InterPro" id="IPR029063">
    <property type="entry name" value="SAM-dependent_MTases_sf"/>
</dbReference>
<keyword evidence="1" id="KW-0489">Methyltransferase</keyword>
<dbReference type="EMBL" id="FOHZ01000020">
    <property type="protein sequence ID" value="SET74022.1"/>
    <property type="molecule type" value="Genomic_DNA"/>
</dbReference>
<dbReference type="GO" id="GO:0008168">
    <property type="term" value="F:methyltransferase activity"/>
    <property type="evidence" value="ECO:0007669"/>
    <property type="project" value="UniProtKB-KW"/>
</dbReference>
<dbReference type="OrthoDB" id="9805585at2"/>
<gene>
    <name evidence="1" type="ORF">SAMN04487962_12029</name>
</gene>
<dbReference type="SUPFAM" id="SSF53335">
    <property type="entry name" value="S-adenosyl-L-methionine-dependent methyltransferases"/>
    <property type="match status" value="1"/>
</dbReference>
<dbReference type="RefSeq" id="WP_091854043.1">
    <property type="nucleotide sequence ID" value="NZ_FOHZ01000020.1"/>
</dbReference>
<name>A0A1I0GSD4_9GAMM</name>
<evidence type="ECO:0000313" key="1">
    <source>
        <dbReference type="EMBL" id="SET74022.1"/>
    </source>
</evidence>
<accession>A0A1I0GSD4</accession>
<sequence length="211" mass="22979">MDGESSSPKYDTARRTSPLAFFRGFLREPAQVGSVIPSSRFLEKRIVDAADLSSARLVVELGPGTGGTTRTFLRNLGPDARLLSIELSPWFHELLHEIDDPRFINHQGSAEDLDEILAQHQLGQPDVVISGIPFSKMPEQVGTRVAQAVQASLADGGCFVAYQFLGDVATITTPVMGPAVSTELELLNIPPMRVYRWLKPGPAESVRANPE</sequence>
<proteinExistence type="predicted"/>
<reference evidence="2" key="1">
    <citation type="submission" date="2016-10" db="EMBL/GenBank/DDBJ databases">
        <authorList>
            <person name="Varghese N."/>
            <person name="Submissions S."/>
        </authorList>
    </citation>
    <scope>NUCLEOTIDE SEQUENCE [LARGE SCALE GENOMIC DNA]</scope>
    <source>
        <strain evidence="2">CGMCC 1.6489</strain>
    </source>
</reference>
<dbReference type="STRING" id="430453.SAMN04487962_12029"/>
<evidence type="ECO:0000313" key="2">
    <source>
        <dbReference type="Proteomes" id="UP000198762"/>
    </source>
</evidence>
<keyword evidence="1" id="KW-0808">Transferase</keyword>
<dbReference type="Gene3D" id="3.40.50.150">
    <property type="entry name" value="Vaccinia Virus protein VP39"/>
    <property type="match status" value="1"/>
</dbReference>
<keyword evidence="2" id="KW-1185">Reference proteome</keyword>
<organism evidence="1 2">
    <name type="scientific">Marinobacter segnicrescens</name>
    <dbReference type="NCBI Taxonomy" id="430453"/>
    <lineage>
        <taxon>Bacteria</taxon>
        <taxon>Pseudomonadati</taxon>
        <taxon>Pseudomonadota</taxon>
        <taxon>Gammaproteobacteria</taxon>
        <taxon>Pseudomonadales</taxon>
        <taxon>Marinobacteraceae</taxon>
        <taxon>Marinobacter</taxon>
    </lineage>
</organism>
<dbReference type="AlphaFoldDB" id="A0A1I0GSD4"/>
<dbReference type="Proteomes" id="UP000198762">
    <property type="component" value="Unassembled WGS sequence"/>
</dbReference>
<protein>
    <submittedName>
        <fullName evidence="1">Phospholipid N-methyltransferase</fullName>
    </submittedName>
</protein>
<dbReference type="GO" id="GO:0032259">
    <property type="term" value="P:methylation"/>
    <property type="evidence" value="ECO:0007669"/>
    <property type="project" value="UniProtKB-KW"/>
</dbReference>